<evidence type="ECO:0000313" key="1">
    <source>
        <dbReference type="EMBL" id="CAA9228357.1"/>
    </source>
</evidence>
<reference evidence="1" key="1">
    <citation type="submission" date="2020-02" db="EMBL/GenBank/DDBJ databases">
        <authorList>
            <person name="Meier V. D."/>
        </authorList>
    </citation>
    <scope>NUCLEOTIDE SEQUENCE</scope>
    <source>
        <strain evidence="1">AVDCRST_MAG77</strain>
    </source>
</reference>
<gene>
    <name evidence="1" type="ORF">AVDCRST_MAG77-867</name>
</gene>
<accession>A0A6J4HLN7</accession>
<organism evidence="1">
    <name type="scientific">uncultured Chloroflexota bacterium</name>
    <dbReference type="NCBI Taxonomy" id="166587"/>
    <lineage>
        <taxon>Bacteria</taxon>
        <taxon>Bacillati</taxon>
        <taxon>Chloroflexota</taxon>
        <taxon>environmental samples</taxon>
    </lineage>
</organism>
<dbReference type="EMBL" id="CADCTC010000056">
    <property type="protein sequence ID" value="CAA9228357.1"/>
    <property type="molecule type" value="Genomic_DNA"/>
</dbReference>
<name>A0A6J4HLN7_9CHLR</name>
<proteinExistence type="predicted"/>
<sequence length="40" mass="4583">MKPPAPTGMHLAFRVWASRGQLTEHSTRLHSRRQAIEEAQ</sequence>
<dbReference type="AlphaFoldDB" id="A0A6J4HLN7"/>
<protein>
    <submittedName>
        <fullName evidence="1">Uncharacterized protein</fullName>
    </submittedName>
</protein>